<gene>
    <name evidence="2" type="ORF">PAECIP111892_04311</name>
</gene>
<dbReference type="RefSeq" id="WP_236336157.1">
    <property type="nucleotide sequence ID" value="NZ_CAKMMG010000007.1"/>
</dbReference>
<evidence type="ECO:0000256" key="1">
    <source>
        <dbReference type="SAM" id="Phobius"/>
    </source>
</evidence>
<organism evidence="2 3">
    <name type="scientific">Paenibacillus auburnensis</name>
    <dbReference type="NCBI Taxonomy" id="2905649"/>
    <lineage>
        <taxon>Bacteria</taxon>
        <taxon>Bacillati</taxon>
        <taxon>Bacillota</taxon>
        <taxon>Bacilli</taxon>
        <taxon>Bacillales</taxon>
        <taxon>Paenibacillaceae</taxon>
        <taxon>Paenibacillus</taxon>
    </lineage>
</organism>
<name>A0ABM9CLN9_9BACL</name>
<keyword evidence="1" id="KW-1133">Transmembrane helix</keyword>
<feature type="transmembrane region" description="Helical" evidence="1">
    <location>
        <begin position="50"/>
        <end position="71"/>
    </location>
</feature>
<comment type="caution">
    <text evidence="2">The sequence shown here is derived from an EMBL/GenBank/DDBJ whole genome shotgun (WGS) entry which is preliminary data.</text>
</comment>
<protein>
    <recommendedName>
        <fullName evidence="4">DUF3619 family protein</fullName>
    </recommendedName>
</protein>
<keyword evidence="3" id="KW-1185">Reference proteome</keyword>
<sequence length="112" mass="12861">MDREREAIRRQLEEELHPLTFTGHARVLRQTHPPALRARLSAFWNKELEIPLGPLGVAAAILVTGAVLFYAPHIGTKEQQSVQMPRQRELIESGGNTYWKDVYEQAVKQHEH</sequence>
<reference evidence="2" key="1">
    <citation type="submission" date="2022-01" db="EMBL/GenBank/DDBJ databases">
        <authorList>
            <person name="Criscuolo A."/>
        </authorList>
    </citation>
    <scope>NUCLEOTIDE SEQUENCE</scope>
    <source>
        <strain evidence="2">CIP111892</strain>
    </source>
</reference>
<accession>A0ABM9CLN9</accession>
<keyword evidence="1" id="KW-0812">Transmembrane</keyword>
<evidence type="ECO:0008006" key="4">
    <source>
        <dbReference type="Google" id="ProtNLM"/>
    </source>
</evidence>
<dbReference type="Proteomes" id="UP000838324">
    <property type="component" value="Unassembled WGS sequence"/>
</dbReference>
<proteinExistence type="predicted"/>
<keyword evidence="1" id="KW-0472">Membrane</keyword>
<dbReference type="EMBL" id="CAKMMG010000007">
    <property type="protein sequence ID" value="CAH1216413.1"/>
    <property type="molecule type" value="Genomic_DNA"/>
</dbReference>
<evidence type="ECO:0000313" key="2">
    <source>
        <dbReference type="EMBL" id="CAH1216413.1"/>
    </source>
</evidence>
<evidence type="ECO:0000313" key="3">
    <source>
        <dbReference type="Proteomes" id="UP000838324"/>
    </source>
</evidence>